<feature type="compositionally biased region" description="Low complexity" evidence="1">
    <location>
        <begin position="1278"/>
        <end position="1290"/>
    </location>
</feature>
<comment type="caution">
    <text evidence="2">The sequence shown here is derived from an EMBL/GenBank/DDBJ whole genome shotgun (WGS) entry which is preliminary data.</text>
</comment>
<feature type="region of interest" description="Disordered" evidence="1">
    <location>
        <begin position="885"/>
        <end position="1091"/>
    </location>
</feature>
<feature type="compositionally biased region" description="Polar residues" evidence="1">
    <location>
        <begin position="344"/>
        <end position="356"/>
    </location>
</feature>
<feature type="region of interest" description="Disordered" evidence="1">
    <location>
        <begin position="342"/>
        <end position="383"/>
    </location>
</feature>
<proteinExistence type="predicted"/>
<feature type="compositionally biased region" description="Low complexity" evidence="1">
    <location>
        <begin position="670"/>
        <end position="682"/>
    </location>
</feature>
<feature type="compositionally biased region" description="Polar residues" evidence="1">
    <location>
        <begin position="581"/>
        <end position="593"/>
    </location>
</feature>
<dbReference type="EMBL" id="CALTRL010005689">
    <property type="protein sequence ID" value="CAH7684869.1"/>
    <property type="molecule type" value="Genomic_DNA"/>
</dbReference>
<feature type="compositionally biased region" description="Polar residues" evidence="1">
    <location>
        <begin position="1519"/>
        <end position="1530"/>
    </location>
</feature>
<feature type="region of interest" description="Disordered" evidence="1">
    <location>
        <begin position="261"/>
        <end position="299"/>
    </location>
</feature>
<feature type="compositionally biased region" description="Low complexity" evidence="1">
    <location>
        <begin position="421"/>
        <end position="440"/>
    </location>
</feature>
<feature type="compositionally biased region" description="Polar residues" evidence="1">
    <location>
        <begin position="1448"/>
        <end position="1465"/>
    </location>
</feature>
<reference evidence="2" key="1">
    <citation type="submission" date="2022-06" db="EMBL/GenBank/DDBJ databases">
        <authorList>
            <consortium name="SYNGENTA / RWTH Aachen University"/>
        </authorList>
    </citation>
    <scope>NUCLEOTIDE SEQUENCE</scope>
</reference>
<organism evidence="2 3">
    <name type="scientific">Phakopsora pachyrhizi</name>
    <name type="common">Asian soybean rust disease fungus</name>
    <dbReference type="NCBI Taxonomy" id="170000"/>
    <lineage>
        <taxon>Eukaryota</taxon>
        <taxon>Fungi</taxon>
        <taxon>Dikarya</taxon>
        <taxon>Basidiomycota</taxon>
        <taxon>Pucciniomycotina</taxon>
        <taxon>Pucciniomycetes</taxon>
        <taxon>Pucciniales</taxon>
        <taxon>Phakopsoraceae</taxon>
        <taxon>Phakopsora</taxon>
    </lineage>
</organism>
<feature type="compositionally biased region" description="Low complexity" evidence="1">
    <location>
        <begin position="890"/>
        <end position="903"/>
    </location>
</feature>
<feature type="compositionally biased region" description="Pro residues" evidence="1">
    <location>
        <begin position="1077"/>
        <end position="1086"/>
    </location>
</feature>
<feature type="compositionally biased region" description="Low complexity" evidence="1">
    <location>
        <begin position="1031"/>
        <end position="1045"/>
    </location>
</feature>
<feature type="compositionally biased region" description="Polar residues" evidence="1">
    <location>
        <begin position="494"/>
        <end position="503"/>
    </location>
</feature>
<feature type="region of interest" description="Disordered" evidence="1">
    <location>
        <begin position="493"/>
        <end position="534"/>
    </location>
</feature>
<feature type="region of interest" description="Disordered" evidence="1">
    <location>
        <begin position="419"/>
        <end position="449"/>
    </location>
</feature>
<evidence type="ECO:0000256" key="1">
    <source>
        <dbReference type="SAM" id="MobiDB-lite"/>
    </source>
</evidence>
<feature type="compositionally biased region" description="Acidic residues" evidence="1">
    <location>
        <begin position="722"/>
        <end position="744"/>
    </location>
</feature>
<feature type="compositionally biased region" description="Polar residues" evidence="1">
    <location>
        <begin position="980"/>
        <end position="989"/>
    </location>
</feature>
<feature type="compositionally biased region" description="Basic and acidic residues" evidence="1">
    <location>
        <begin position="991"/>
        <end position="1000"/>
    </location>
</feature>
<feature type="region of interest" description="Disordered" evidence="1">
    <location>
        <begin position="1421"/>
        <end position="1473"/>
    </location>
</feature>
<feature type="compositionally biased region" description="Low complexity" evidence="1">
    <location>
        <begin position="357"/>
        <end position="376"/>
    </location>
</feature>
<gene>
    <name evidence="2" type="ORF">PPACK8108_LOCUS19304</name>
</gene>
<feature type="compositionally biased region" description="Polar residues" evidence="1">
    <location>
        <begin position="951"/>
        <end position="963"/>
    </location>
</feature>
<dbReference type="Proteomes" id="UP001153365">
    <property type="component" value="Unassembled WGS sequence"/>
</dbReference>
<feature type="compositionally biased region" description="Polar residues" evidence="1">
    <location>
        <begin position="1046"/>
        <end position="1063"/>
    </location>
</feature>
<feature type="region of interest" description="Disordered" evidence="1">
    <location>
        <begin position="581"/>
        <end position="616"/>
    </location>
</feature>
<feature type="compositionally biased region" description="Basic and acidic residues" evidence="1">
    <location>
        <begin position="745"/>
        <end position="759"/>
    </location>
</feature>
<feature type="compositionally biased region" description="Polar residues" evidence="1">
    <location>
        <begin position="858"/>
        <end position="869"/>
    </location>
</feature>
<evidence type="ECO:0000313" key="2">
    <source>
        <dbReference type="EMBL" id="CAH7684869.1"/>
    </source>
</evidence>
<feature type="compositionally biased region" description="Low complexity" evidence="1">
    <location>
        <begin position="507"/>
        <end position="526"/>
    </location>
</feature>
<feature type="compositionally biased region" description="Polar residues" evidence="1">
    <location>
        <begin position="1424"/>
        <end position="1440"/>
    </location>
</feature>
<keyword evidence="3" id="KW-1185">Reference proteome</keyword>
<feature type="region of interest" description="Disordered" evidence="1">
    <location>
        <begin position="1485"/>
        <end position="1530"/>
    </location>
</feature>
<feature type="compositionally biased region" description="Polar residues" evidence="1">
    <location>
        <begin position="1485"/>
        <end position="1509"/>
    </location>
</feature>
<feature type="region of interest" description="Disordered" evidence="1">
    <location>
        <begin position="836"/>
        <end position="871"/>
    </location>
</feature>
<feature type="compositionally biased region" description="Low complexity" evidence="1">
    <location>
        <begin position="270"/>
        <end position="290"/>
    </location>
</feature>
<evidence type="ECO:0000313" key="3">
    <source>
        <dbReference type="Proteomes" id="UP001153365"/>
    </source>
</evidence>
<feature type="compositionally biased region" description="Pro residues" evidence="1">
    <location>
        <begin position="935"/>
        <end position="944"/>
    </location>
</feature>
<protein>
    <submittedName>
        <fullName evidence="2">Uncharacterized protein</fullName>
    </submittedName>
</protein>
<accession>A0AAV0BEM9</accession>
<feature type="compositionally biased region" description="Polar residues" evidence="1">
    <location>
        <begin position="904"/>
        <end position="921"/>
    </location>
</feature>
<sequence length="1580" mass="174124">MVSTLAAKKSNSFVLTLTNGILHVTSLQDKTRSASPRPQELKDKFISEFDPDDPALRISDLKDFISKVDPNIQLPNRVRLEELRDTARAIINTRGSSRSERYCSTNQTALSKPRNLKEALLAEFDVKDPNVRIADLKEFINQVEPSIQIPNKIRLQELREMALNLIEPPRGRSPKRTKKSNSFVLTLTNGILHVTSLQDKTRSASPRPQELKDKFISEFDPDDPALRISDLKDFISKVDPNIQLPNRVRLEELRDTARAIINTRGRYSQRRPASPARSGLRSRSASPPSRSIKDFNPYSSGVQKADLREVMLQIDPSCHIPSNIRLAELRDMTYSMIHPYASLPHSQRGSFGTNRNRSASPARSGLRSRSASPPSRSIKEFDPYSSGVHKADLREVMLQIDPSCHIPSNIRLAELRDMTHRSASPARSGLRSRSASPPSRSIKEFDPYSSGVHKADLREVMLQIDPSCHIPSNIRLAELRDMTYSMIHPYASLPHSQRGSFETNRNRSASPARSGLRSRSASPPSRSIKDFNPYSSGVQKADLREVMLQIDPSCHIPSNIRLAELRDMTYSMIHPYASLPHSQRGSFETSRNRAASPARPGLRSRPVTPPLQSIKDFDPYSPNVHMADLREVVFQINPNCHIPCDIRLAELRNMVYSMIHPHPRLHKKSTSSGPRRTPSPRRVQFSRHHLPPSGQQSPSSRVLAITKNSNHEFGGHSLEINSDSEIDELDESNDDTEDDGESDESDLHESKSDETEHLKISTNVNRRGPIKVQPQSKILQKRKASSQNEEQNFKEAINSDSSSDTPTYYCKRKRYLNGVFIPHDVEFMTEVDGLEYGSTPSDESSSESFTHEKPKCNQKGSSKSKQPDSLKSACKSPAYLIDLVGASQNSSGPSISDPSGSPSKTLSGLTGSCPAPSSTGKFPSLPLDFVMSQRPPAPPRPLKPPALRQTPLEQPSKASTSRCFQVVVDGNAPGALEYGSTPTDESLSKSFPHDNPKSNQKDSSNTKQPDGLKSASKSPTDLIDLTGAKWDSSGPSISDPSGNPSKTLSGLTGSCPAPSSTGKVPSLPLDFVMSQRPPAPPRPLKPPALRRTPLRQPSKALTSRCFQAVVNGNAPGALEYGSTPSDESSSKSFTHEKPKCNQKGLSKTTESLQPFNESCKTNSANAIIQQGATLIETSSLPNHQPPTVIRIKATSSKFSSATPEKMVSNKNNHLLFENQTLHLKSQNYKRQIASLPRNENLPYASLDSISIALGKPVSFGNLTNQGRQTKSSYVTSENADSNNDSSNVSVWPSFETQQPKVDYEFTDPPHMIGEAVSSSMKASVPLKEIRALHSSHIIPSIISSPNPWVTSEKSEVKTLTPSSDSYSEQIKVRVNPAEFEENTSGQKTQTISLINNPWVDVAVSNSKQNLGKALQLTKSEFHKANQSASEPSNEKTSPAQKNRRHSSHNYMAFTTSSGTSMNNPVSPRVSPAKPILMRPQPIEQNKFQESSPKQQAESTSCQLEQTPLYSRSAEEVDNPSKSSTSKDILNTNSSLNFNASQPIARKTSIASHPLAVIESLERCKLELKKHPKTIGGGGKN</sequence>
<feature type="region of interest" description="Disordered" evidence="1">
    <location>
        <begin position="662"/>
        <end position="804"/>
    </location>
</feature>
<name>A0AAV0BEM9_PHAPC</name>
<feature type="compositionally biased region" description="Polar residues" evidence="1">
    <location>
        <begin position="1122"/>
        <end position="1132"/>
    </location>
</feature>
<feature type="compositionally biased region" description="Low complexity" evidence="1">
    <location>
        <begin position="836"/>
        <end position="848"/>
    </location>
</feature>
<feature type="region of interest" description="Disordered" evidence="1">
    <location>
        <begin position="1117"/>
        <end position="1146"/>
    </location>
</feature>
<feature type="region of interest" description="Disordered" evidence="1">
    <location>
        <begin position="1270"/>
        <end position="1290"/>
    </location>
</feature>